<name>X0TCD7_9ZZZZ</name>
<dbReference type="AlphaFoldDB" id="X0TCD7"/>
<dbReference type="EMBL" id="BARS01001248">
    <property type="protein sequence ID" value="GAF85857.1"/>
    <property type="molecule type" value="Genomic_DNA"/>
</dbReference>
<evidence type="ECO:0000313" key="1">
    <source>
        <dbReference type="EMBL" id="GAF85857.1"/>
    </source>
</evidence>
<organism evidence="1">
    <name type="scientific">marine sediment metagenome</name>
    <dbReference type="NCBI Taxonomy" id="412755"/>
    <lineage>
        <taxon>unclassified sequences</taxon>
        <taxon>metagenomes</taxon>
        <taxon>ecological metagenomes</taxon>
    </lineage>
</organism>
<comment type="caution">
    <text evidence="1">The sequence shown here is derived from an EMBL/GenBank/DDBJ whole genome shotgun (WGS) entry which is preliminary data.</text>
</comment>
<gene>
    <name evidence="1" type="ORF">S01H1_02551</name>
</gene>
<reference evidence="1" key="1">
    <citation type="journal article" date="2014" name="Front. Microbiol.">
        <title>High frequency of phylogenetically diverse reductive dehalogenase-homologous genes in deep subseafloor sedimentary metagenomes.</title>
        <authorList>
            <person name="Kawai M."/>
            <person name="Futagami T."/>
            <person name="Toyoda A."/>
            <person name="Takaki Y."/>
            <person name="Nishi S."/>
            <person name="Hori S."/>
            <person name="Arai W."/>
            <person name="Tsubouchi T."/>
            <person name="Morono Y."/>
            <person name="Uchiyama I."/>
            <person name="Ito T."/>
            <person name="Fujiyama A."/>
            <person name="Inagaki F."/>
            <person name="Takami H."/>
        </authorList>
    </citation>
    <scope>NUCLEOTIDE SEQUENCE</scope>
    <source>
        <strain evidence="1">Expedition CK06-06</strain>
    </source>
</reference>
<sequence>MRNAGWFSIPEAKRNPEDLLDMFLRVKYPGPFELYFYCYYAFPTRYPDHIPRIFGKRFFSQIIEPEANAEFRKTVQEIAVEAIVVFNKKIFNLEPTAKTP</sequence>
<accession>X0TCD7</accession>
<proteinExistence type="predicted"/>
<protein>
    <submittedName>
        <fullName evidence="1">Uncharacterized protein</fullName>
    </submittedName>
</protein>